<sequence>MKFKSALALPPDPLKGELANPQSKRLVISQDETIFKLERTPPTLADKPKNKVILSKNRLCLSKVSYQA</sequence>
<name>A0A368UMK6_9BACT</name>
<evidence type="ECO:0000313" key="2">
    <source>
        <dbReference type="Proteomes" id="UP000252733"/>
    </source>
</evidence>
<keyword evidence="2" id="KW-1185">Reference proteome</keyword>
<evidence type="ECO:0000313" key="1">
    <source>
        <dbReference type="EMBL" id="RCW30047.1"/>
    </source>
</evidence>
<proteinExistence type="predicted"/>
<organism evidence="1 2">
    <name type="scientific">Marinilabilia salmonicolor</name>
    <dbReference type="NCBI Taxonomy" id="989"/>
    <lineage>
        <taxon>Bacteria</taxon>
        <taxon>Pseudomonadati</taxon>
        <taxon>Bacteroidota</taxon>
        <taxon>Bacteroidia</taxon>
        <taxon>Marinilabiliales</taxon>
        <taxon>Marinilabiliaceae</taxon>
        <taxon>Marinilabilia</taxon>
    </lineage>
</organism>
<comment type="caution">
    <text evidence="1">The sequence shown here is derived from an EMBL/GenBank/DDBJ whole genome shotgun (WGS) entry which is preliminary data.</text>
</comment>
<accession>A0A368UMK6</accession>
<dbReference type="EMBL" id="QPIZ01000024">
    <property type="protein sequence ID" value="RCW30047.1"/>
    <property type="molecule type" value="Genomic_DNA"/>
</dbReference>
<reference evidence="1 2" key="1">
    <citation type="submission" date="2018-07" db="EMBL/GenBank/DDBJ databases">
        <title>Freshwater and sediment microbial communities from various areas in North America, analyzing microbe dynamics in response to fracking.</title>
        <authorList>
            <person name="Lamendella R."/>
        </authorList>
    </citation>
    <scope>NUCLEOTIDE SEQUENCE [LARGE SCALE GENOMIC DNA]</scope>
    <source>
        <strain evidence="1 2">160A</strain>
    </source>
</reference>
<dbReference type="AlphaFoldDB" id="A0A368UMK6"/>
<dbReference type="Proteomes" id="UP000252733">
    <property type="component" value="Unassembled WGS sequence"/>
</dbReference>
<gene>
    <name evidence="1" type="ORF">DFO77_12459</name>
</gene>
<protein>
    <submittedName>
        <fullName evidence="1">Uncharacterized protein</fullName>
    </submittedName>
</protein>